<proteinExistence type="predicted"/>
<sequence length="54" mass="6026">MALKMLAEAHSHLLALRVVQVQVSIHYILFEAAYARAIRSNPILFGTPFALADF</sequence>
<comment type="caution">
    <text evidence="1">The sequence shown here is derived from an EMBL/GenBank/DDBJ whole genome shotgun (WGS) entry which is preliminary data.</text>
</comment>
<evidence type="ECO:0000313" key="1">
    <source>
        <dbReference type="EMBL" id="TWT76808.1"/>
    </source>
</evidence>
<protein>
    <submittedName>
        <fullName evidence="1">Uncharacterized protein</fullName>
    </submittedName>
</protein>
<gene>
    <name evidence="1" type="ORF">CA13_73070</name>
</gene>
<organism evidence="1 2">
    <name type="scientific">Novipirellula herctigrandis</name>
    <dbReference type="NCBI Taxonomy" id="2527986"/>
    <lineage>
        <taxon>Bacteria</taxon>
        <taxon>Pseudomonadati</taxon>
        <taxon>Planctomycetota</taxon>
        <taxon>Planctomycetia</taxon>
        <taxon>Pirellulales</taxon>
        <taxon>Pirellulaceae</taxon>
        <taxon>Novipirellula</taxon>
    </lineage>
</organism>
<dbReference type="AlphaFoldDB" id="A0A5C5YPU4"/>
<dbReference type="EMBL" id="SJPJ01000002">
    <property type="protein sequence ID" value="TWT76808.1"/>
    <property type="molecule type" value="Genomic_DNA"/>
</dbReference>
<accession>A0A5C5YPU4</accession>
<keyword evidence="2" id="KW-1185">Reference proteome</keyword>
<dbReference type="Proteomes" id="UP000315010">
    <property type="component" value="Unassembled WGS sequence"/>
</dbReference>
<reference evidence="1 2" key="1">
    <citation type="submission" date="2019-02" db="EMBL/GenBank/DDBJ databases">
        <title>Deep-cultivation of Planctomycetes and their phenomic and genomic characterization uncovers novel biology.</title>
        <authorList>
            <person name="Wiegand S."/>
            <person name="Jogler M."/>
            <person name="Boedeker C."/>
            <person name="Pinto D."/>
            <person name="Vollmers J."/>
            <person name="Rivas-Marin E."/>
            <person name="Kohn T."/>
            <person name="Peeters S.H."/>
            <person name="Heuer A."/>
            <person name="Rast P."/>
            <person name="Oberbeckmann S."/>
            <person name="Bunk B."/>
            <person name="Jeske O."/>
            <person name="Meyerdierks A."/>
            <person name="Storesund J.E."/>
            <person name="Kallscheuer N."/>
            <person name="Luecker S."/>
            <person name="Lage O.M."/>
            <person name="Pohl T."/>
            <person name="Merkel B.J."/>
            <person name="Hornburger P."/>
            <person name="Mueller R.-W."/>
            <person name="Bruemmer F."/>
            <person name="Labrenz M."/>
            <person name="Spormann A.M."/>
            <person name="Op Den Camp H."/>
            <person name="Overmann J."/>
            <person name="Amann R."/>
            <person name="Jetten M.S.M."/>
            <person name="Mascher T."/>
            <person name="Medema M.H."/>
            <person name="Devos D.P."/>
            <person name="Kaster A.-K."/>
            <person name="Ovreas L."/>
            <person name="Rohde M."/>
            <person name="Galperin M.Y."/>
            <person name="Jogler C."/>
        </authorList>
    </citation>
    <scope>NUCLEOTIDE SEQUENCE [LARGE SCALE GENOMIC DNA]</scope>
    <source>
        <strain evidence="1 2">CA13</strain>
    </source>
</reference>
<name>A0A5C5YPU4_9BACT</name>
<evidence type="ECO:0000313" key="2">
    <source>
        <dbReference type="Proteomes" id="UP000315010"/>
    </source>
</evidence>